<keyword evidence="3" id="KW-1185">Reference proteome</keyword>
<evidence type="ECO:0000313" key="2">
    <source>
        <dbReference type="EMBL" id="OBZ65939.1"/>
    </source>
</evidence>
<proteinExistence type="predicted"/>
<dbReference type="Proteomes" id="UP000092993">
    <property type="component" value="Unassembled WGS sequence"/>
</dbReference>
<organism evidence="2 3">
    <name type="scientific">Grifola frondosa</name>
    <name type="common">Maitake</name>
    <name type="synonym">Polyporus frondosus</name>
    <dbReference type="NCBI Taxonomy" id="5627"/>
    <lineage>
        <taxon>Eukaryota</taxon>
        <taxon>Fungi</taxon>
        <taxon>Dikarya</taxon>
        <taxon>Basidiomycota</taxon>
        <taxon>Agaricomycotina</taxon>
        <taxon>Agaricomycetes</taxon>
        <taxon>Polyporales</taxon>
        <taxon>Grifolaceae</taxon>
        <taxon>Grifola</taxon>
    </lineage>
</organism>
<accession>A0A1C7LPR8</accession>
<name>A0A1C7LPR8_GRIFR</name>
<reference evidence="2 3" key="1">
    <citation type="submission" date="2016-03" db="EMBL/GenBank/DDBJ databases">
        <title>Whole genome sequencing of Grifola frondosa 9006-11.</title>
        <authorList>
            <person name="Min B."/>
            <person name="Park H."/>
            <person name="Kim J.-G."/>
            <person name="Cho H."/>
            <person name="Oh Y.-L."/>
            <person name="Kong W.-S."/>
            <person name="Choi I.-G."/>
        </authorList>
    </citation>
    <scope>NUCLEOTIDE SEQUENCE [LARGE SCALE GENOMIC DNA]</scope>
    <source>
        <strain evidence="2 3">9006-11</strain>
    </source>
</reference>
<protein>
    <submittedName>
        <fullName evidence="2">Uncharacterized protein</fullName>
    </submittedName>
</protein>
<dbReference type="AlphaFoldDB" id="A0A1C7LPR8"/>
<gene>
    <name evidence="2" type="ORF">A0H81_14068</name>
</gene>
<feature type="compositionally biased region" description="Basic and acidic residues" evidence="1">
    <location>
        <begin position="14"/>
        <end position="28"/>
    </location>
</feature>
<feature type="region of interest" description="Disordered" evidence="1">
    <location>
        <begin position="1"/>
        <end position="53"/>
    </location>
</feature>
<evidence type="ECO:0000256" key="1">
    <source>
        <dbReference type="SAM" id="MobiDB-lite"/>
    </source>
</evidence>
<comment type="caution">
    <text evidence="2">The sequence shown here is derived from an EMBL/GenBank/DDBJ whole genome shotgun (WGS) entry which is preliminary data.</text>
</comment>
<sequence length="169" mass="18779">MSTAAEANRLAPNDAKHRGEDQRRDSRHPPSRPPMYPRIPRSTHPRTTAEAKLPTVVIGAPHRTYASATAHRQRASRIVYIATRTFKLSPPSLRSSHRTPFRRIYFIRNLSTMFVNAKIISLASLLLVACVGAQADCTVTSTVTGDSPYTTTVTKTMTVYRRPTCRSAS</sequence>
<dbReference type="EMBL" id="LUGG01000038">
    <property type="protein sequence ID" value="OBZ65939.1"/>
    <property type="molecule type" value="Genomic_DNA"/>
</dbReference>
<evidence type="ECO:0000313" key="3">
    <source>
        <dbReference type="Proteomes" id="UP000092993"/>
    </source>
</evidence>